<evidence type="ECO:0000313" key="11">
    <source>
        <dbReference type="Proteomes" id="UP000279236"/>
    </source>
</evidence>
<dbReference type="GeneID" id="39592514"/>
<dbReference type="RefSeq" id="XP_028476234.1">
    <property type="nucleotide sequence ID" value="XM_028623301.1"/>
</dbReference>
<evidence type="ECO:0000256" key="8">
    <source>
        <dbReference type="RuleBase" id="RU365050"/>
    </source>
</evidence>
<evidence type="ECO:0000256" key="4">
    <source>
        <dbReference type="ARBA" id="ARBA00022490"/>
    </source>
</evidence>
<organism evidence="10 11">
    <name type="scientific">Apiotrichum porosum</name>
    <dbReference type="NCBI Taxonomy" id="105984"/>
    <lineage>
        <taxon>Eukaryota</taxon>
        <taxon>Fungi</taxon>
        <taxon>Dikarya</taxon>
        <taxon>Basidiomycota</taxon>
        <taxon>Agaricomycotina</taxon>
        <taxon>Tremellomycetes</taxon>
        <taxon>Trichosporonales</taxon>
        <taxon>Trichosporonaceae</taxon>
        <taxon>Apiotrichum</taxon>
    </lineage>
</organism>
<dbReference type="GO" id="GO:0005681">
    <property type="term" value="C:spliceosomal complex"/>
    <property type="evidence" value="ECO:0007669"/>
    <property type="project" value="InterPro"/>
</dbReference>
<dbReference type="InterPro" id="IPR001163">
    <property type="entry name" value="Sm_dom_euk/arc"/>
</dbReference>
<keyword evidence="5 8" id="KW-0507">mRNA processing</keyword>
<proteinExistence type="inferred from homology"/>
<keyword evidence="11" id="KW-1185">Reference proteome</keyword>
<dbReference type="GO" id="GO:0097525">
    <property type="term" value="C:spliceosomal snRNP complex"/>
    <property type="evidence" value="ECO:0007669"/>
    <property type="project" value="UniProtKB-ARBA"/>
</dbReference>
<feature type="domain" description="Sm" evidence="9">
    <location>
        <begin position="102"/>
        <end position="137"/>
    </location>
</feature>
<gene>
    <name evidence="10" type="primary">SMD3</name>
    <name evidence="10" type="ORF">EHS24_007971</name>
</gene>
<name>A0A427XSE9_9TREE</name>
<dbReference type="SUPFAM" id="SSF50182">
    <property type="entry name" value="Sm-like ribonucleoproteins"/>
    <property type="match status" value="2"/>
</dbReference>
<dbReference type="Pfam" id="PF01423">
    <property type="entry name" value="LSM"/>
    <property type="match status" value="1"/>
</dbReference>
<sequence>MANLGVPIKLLHESLGHIITVELKTGETYRGKLMEDPPLFSHPPPFAANLIVTSTCPRLFTVTVPPCLSRGAHQPNCPTARLARALRSAHYPFHTRPPTAEDSLNMALREITVTARDGRVSQLEQVYIRGSMVRFIIVPDLLANAPMFKRVGPNAMRGRGIGAARGRATIQRANARRGAPRGQGVRR</sequence>
<dbReference type="AlphaFoldDB" id="A0A427XSE9"/>
<dbReference type="InterPro" id="IPR010920">
    <property type="entry name" value="LSM_dom_sf"/>
</dbReference>
<keyword evidence="4" id="KW-0963">Cytoplasm</keyword>
<evidence type="ECO:0000256" key="1">
    <source>
        <dbReference type="ARBA" id="ARBA00004123"/>
    </source>
</evidence>
<evidence type="ECO:0000256" key="7">
    <source>
        <dbReference type="ARBA" id="ARBA00023242"/>
    </source>
</evidence>
<protein>
    <recommendedName>
        <fullName evidence="8">Small nuclear ribonucleoprotein Sm D3</fullName>
        <shortName evidence="8">Sm-D3</shortName>
    </recommendedName>
    <alternativeName>
        <fullName evidence="8">snRNP core protein D3</fullName>
    </alternativeName>
</protein>
<dbReference type="InterPro" id="IPR027141">
    <property type="entry name" value="LSm4/Sm_D1/D3"/>
</dbReference>
<evidence type="ECO:0000256" key="5">
    <source>
        <dbReference type="ARBA" id="ARBA00022664"/>
    </source>
</evidence>
<evidence type="ECO:0000313" key="10">
    <source>
        <dbReference type="EMBL" id="RSH81779.1"/>
    </source>
</evidence>
<evidence type="ECO:0000256" key="6">
    <source>
        <dbReference type="ARBA" id="ARBA00023187"/>
    </source>
</evidence>
<keyword evidence="6 8" id="KW-0508">mRNA splicing</keyword>
<reference evidence="10 11" key="1">
    <citation type="submission" date="2018-11" db="EMBL/GenBank/DDBJ databases">
        <title>Genome sequence of Apiotrichum porosum DSM 27194.</title>
        <authorList>
            <person name="Aliyu H."/>
            <person name="Gorte O."/>
            <person name="Ochsenreither K."/>
        </authorList>
    </citation>
    <scope>NUCLEOTIDE SEQUENCE [LARGE SCALE GENOMIC DNA]</scope>
    <source>
        <strain evidence="10 11">DSM 27194</strain>
    </source>
</reference>
<comment type="caution">
    <text evidence="10">The sequence shown here is derived from an EMBL/GenBank/DDBJ whole genome shotgun (WGS) entry which is preliminary data.</text>
</comment>
<comment type="subcellular location">
    <subcellularLocation>
        <location evidence="2">Cytoplasm</location>
        <location evidence="2">Cytosol</location>
    </subcellularLocation>
    <subcellularLocation>
        <location evidence="1 8">Nucleus</location>
    </subcellularLocation>
</comment>
<dbReference type="GO" id="GO:0000387">
    <property type="term" value="P:spliceosomal snRNP assembly"/>
    <property type="evidence" value="ECO:0007669"/>
    <property type="project" value="UniProtKB-UniRule"/>
</dbReference>
<evidence type="ECO:0000256" key="3">
    <source>
        <dbReference type="ARBA" id="ARBA00008146"/>
    </source>
</evidence>
<dbReference type="InterPro" id="IPR034099">
    <property type="entry name" value="SmD3"/>
</dbReference>
<keyword evidence="7 8" id="KW-0539">Nucleus</keyword>
<keyword evidence="8 10" id="KW-0687">Ribonucleoprotein</keyword>
<dbReference type="PANTHER" id="PTHR23338">
    <property type="entry name" value="SMALL NUCLEAR RIBONUCLEOPROTEIN SM"/>
    <property type="match status" value="1"/>
</dbReference>
<dbReference type="GO" id="GO:0005829">
    <property type="term" value="C:cytosol"/>
    <property type="evidence" value="ECO:0007669"/>
    <property type="project" value="UniProtKB-SubCell"/>
</dbReference>
<dbReference type="CDD" id="cd01721">
    <property type="entry name" value="Sm_D3"/>
    <property type="match status" value="1"/>
</dbReference>
<dbReference type="Proteomes" id="UP000279236">
    <property type="component" value="Unassembled WGS sequence"/>
</dbReference>
<comment type="similarity">
    <text evidence="3 8">Belongs to the snRNP core protein family.</text>
</comment>
<dbReference type="STRING" id="105984.A0A427XSE9"/>
<evidence type="ECO:0000256" key="2">
    <source>
        <dbReference type="ARBA" id="ARBA00004514"/>
    </source>
</evidence>
<dbReference type="OrthoDB" id="6425924at2759"/>
<evidence type="ECO:0000259" key="9">
    <source>
        <dbReference type="Pfam" id="PF01423"/>
    </source>
</evidence>
<accession>A0A427XSE9</accession>
<dbReference type="Gene3D" id="2.30.30.100">
    <property type="match status" value="1"/>
</dbReference>
<dbReference type="EMBL" id="RSCE01000006">
    <property type="protein sequence ID" value="RSH81779.1"/>
    <property type="molecule type" value="Genomic_DNA"/>
</dbReference>